<proteinExistence type="predicted"/>
<dbReference type="AlphaFoldDB" id="A0A1E1LAL6"/>
<dbReference type="InParanoid" id="A0A1E1LAL6"/>
<accession>A0A1E1LAL6</accession>
<dbReference type="EMBL" id="FJUW01000042">
    <property type="protein sequence ID" value="CZT07536.1"/>
    <property type="molecule type" value="Genomic_DNA"/>
</dbReference>
<feature type="chain" id="PRO_5009446892" evidence="1">
    <location>
        <begin position="22"/>
        <end position="85"/>
    </location>
</feature>
<evidence type="ECO:0000313" key="2">
    <source>
        <dbReference type="EMBL" id="CZT07536.1"/>
    </source>
</evidence>
<feature type="signal peptide" evidence="1">
    <location>
        <begin position="1"/>
        <end position="21"/>
    </location>
</feature>
<comment type="caution">
    <text evidence="2">The sequence shown here is derived from an EMBL/GenBank/DDBJ whole genome shotgun (WGS) entry which is preliminary data.</text>
</comment>
<dbReference type="Proteomes" id="UP000178129">
    <property type="component" value="Unassembled WGS sequence"/>
</dbReference>
<sequence>MRNVFSLLFLGLSALFAVTHAVEIQRIRRTNVHLEIDAEIVLASMISHQRQSTAAGNSVSSFLNNSWRGVGMDIAVNGQSSSALS</sequence>
<keyword evidence="1" id="KW-0732">Signal</keyword>
<evidence type="ECO:0000313" key="3">
    <source>
        <dbReference type="Proteomes" id="UP000178129"/>
    </source>
</evidence>
<keyword evidence="3" id="KW-1185">Reference proteome</keyword>
<evidence type="ECO:0000256" key="1">
    <source>
        <dbReference type="SAM" id="SignalP"/>
    </source>
</evidence>
<reference evidence="3" key="1">
    <citation type="submission" date="2016-03" db="EMBL/GenBank/DDBJ databases">
        <authorList>
            <person name="Ploux O."/>
        </authorList>
    </citation>
    <scope>NUCLEOTIDE SEQUENCE [LARGE SCALE GENOMIC DNA]</scope>
    <source>
        <strain evidence="3">UK7</strain>
    </source>
</reference>
<name>A0A1E1LAL6_9HELO</name>
<gene>
    <name evidence="2" type="ORF">RCO7_09781</name>
</gene>
<organism evidence="2 3">
    <name type="scientific">Rhynchosporium graminicola</name>
    <dbReference type="NCBI Taxonomy" id="2792576"/>
    <lineage>
        <taxon>Eukaryota</taxon>
        <taxon>Fungi</taxon>
        <taxon>Dikarya</taxon>
        <taxon>Ascomycota</taxon>
        <taxon>Pezizomycotina</taxon>
        <taxon>Leotiomycetes</taxon>
        <taxon>Helotiales</taxon>
        <taxon>Ploettnerulaceae</taxon>
        <taxon>Rhynchosporium</taxon>
    </lineage>
</organism>
<protein>
    <submittedName>
        <fullName evidence="2">Uncharacterized protein</fullName>
    </submittedName>
</protein>